<sequence>MTTETNTDKKDDNPIYNNANGKIHDEEKNIEPTFLDDDLELISAAVNTNDDPTLPCLTFRFWLLSTCIIIVRRFTGPFNYKEHACILVAVGSGGLSAYAVDIISVQELFYNTRVNFLTGFLLLISTQMIGYGLTGFVRKCAGVLNFSFDWNAIGSSALVTPCDAKKFPFISPLSFDKDGNIVIDPITGALNVTAYENYSPVYITATLANFYGMSFMIIPATICHVILFYGKELWNQYKKTREEENSDIHCKMMDVYPEVPHYWYTSIFVVMLIIALILCYTTGANLPWWGLLLAVAISAFMILPVGVIQAISNQGIGLNVIAELLCGFILPGRPIANVYFKTYSTITLFQCLSFVEDLKLGHYLKIPPRSMFISQIWGTFVGIIVNYWTLNVLINTKRPYLDGTEADPSGQWAGLGSEAFNTASIIWGLIGPARTFGPDSMYNILLWGFLIGGFLPIPFYFLHKRFPKSKFNLINMPIILQGLCGLVTGYPNFIVSGFIAGFISQFYTRRYRKGWWMKYNYVMAAAFDSGAQIMTMVQFPTWWGNDPSTQNEHCFPID</sequence>
<dbReference type="EMBL" id="CAJVQC010016257">
    <property type="protein sequence ID" value="CAG8674811.1"/>
    <property type="molecule type" value="Genomic_DNA"/>
</dbReference>
<comment type="caution">
    <text evidence="1">The sequence shown here is derived from an EMBL/GenBank/DDBJ whole genome shotgun (WGS) entry which is preliminary data.</text>
</comment>
<gene>
    <name evidence="1" type="ORF">RPERSI_LOCUS8844</name>
</gene>
<dbReference type="Proteomes" id="UP000789920">
    <property type="component" value="Unassembled WGS sequence"/>
</dbReference>
<evidence type="ECO:0000313" key="2">
    <source>
        <dbReference type="Proteomes" id="UP000789920"/>
    </source>
</evidence>
<keyword evidence="2" id="KW-1185">Reference proteome</keyword>
<proteinExistence type="predicted"/>
<organism evidence="1 2">
    <name type="scientific">Racocetra persica</name>
    <dbReference type="NCBI Taxonomy" id="160502"/>
    <lineage>
        <taxon>Eukaryota</taxon>
        <taxon>Fungi</taxon>
        <taxon>Fungi incertae sedis</taxon>
        <taxon>Mucoromycota</taxon>
        <taxon>Glomeromycotina</taxon>
        <taxon>Glomeromycetes</taxon>
        <taxon>Diversisporales</taxon>
        <taxon>Gigasporaceae</taxon>
        <taxon>Racocetra</taxon>
    </lineage>
</organism>
<evidence type="ECO:0000313" key="1">
    <source>
        <dbReference type="EMBL" id="CAG8674811.1"/>
    </source>
</evidence>
<protein>
    <submittedName>
        <fullName evidence="1">21086_t:CDS:1</fullName>
    </submittedName>
</protein>
<name>A0ACA9NTP3_9GLOM</name>
<accession>A0ACA9NTP3</accession>
<reference evidence="1" key="1">
    <citation type="submission" date="2021-06" db="EMBL/GenBank/DDBJ databases">
        <authorList>
            <person name="Kallberg Y."/>
            <person name="Tangrot J."/>
            <person name="Rosling A."/>
        </authorList>
    </citation>
    <scope>NUCLEOTIDE SEQUENCE</scope>
    <source>
        <strain evidence="1">MA461A</strain>
    </source>
</reference>
<feature type="non-terminal residue" evidence="1">
    <location>
        <position position="558"/>
    </location>
</feature>